<dbReference type="GO" id="GO:0004300">
    <property type="term" value="F:enoyl-CoA hydratase activity"/>
    <property type="evidence" value="ECO:0007669"/>
    <property type="project" value="UniProtKB-EC"/>
</dbReference>
<evidence type="ECO:0000256" key="1">
    <source>
        <dbReference type="ARBA" id="ARBA00005254"/>
    </source>
</evidence>
<dbReference type="AlphaFoldDB" id="A0A2R4XLB8"/>
<evidence type="ECO:0000313" key="5">
    <source>
        <dbReference type="Proteomes" id="UP000244571"/>
    </source>
</evidence>
<name>A0A2R4XLB8_9BURK</name>
<dbReference type="NCBIfam" id="NF004781">
    <property type="entry name" value="PRK06127.1"/>
    <property type="match status" value="1"/>
</dbReference>
<dbReference type="KEGG" id="boz:DBV39_13735"/>
<proteinExistence type="inferred from homology"/>
<keyword evidence="5" id="KW-1185">Reference proteome</keyword>
<dbReference type="OrthoDB" id="9148881at2"/>
<dbReference type="PROSITE" id="PS00166">
    <property type="entry name" value="ENOYL_COA_HYDRATASE"/>
    <property type="match status" value="1"/>
</dbReference>
<evidence type="ECO:0000256" key="3">
    <source>
        <dbReference type="RuleBase" id="RU003707"/>
    </source>
</evidence>
<organism evidence="4 5">
    <name type="scientific">Orrella marina</name>
    <dbReference type="NCBI Taxonomy" id="2163011"/>
    <lineage>
        <taxon>Bacteria</taxon>
        <taxon>Pseudomonadati</taxon>
        <taxon>Pseudomonadota</taxon>
        <taxon>Betaproteobacteria</taxon>
        <taxon>Burkholderiales</taxon>
        <taxon>Alcaligenaceae</taxon>
        <taxon>Orrella</taxon>
    </lineage>
</organism>
<reference evidence="4 5" key="1">
    <citation type="submission" date="2018-04" db="EMBL/GenBank/DDBJ databases">
        <title>Bordetella sp. HZ20 isolated from seawater.</title>
        <authorList>
            <person name="Sun C."/>
        </authorList>
    </citation>
    <scope>NUCLEOTIDE SEQUENCE [LARGE SCALE GENOMIC DNA]</scope>
    <source>
        <strain evidence="4 5">HZ20</strain>
    </source>
</reference>
<dbReference type="InterPro" id="IPR014748">
    <property type="entry name" value="Enoyl-CoA_hydra_C"/>
</dbReference>
<keyword evidence="2 4" id="KW-0456">Lyase</keyword>
<gene>
    <name evidence="4" type="ORF">DBV39_13735</name>
</gene>
<evidence type="ECO:0000313" key="4">
    <source>
        <dbReference type="EMBL" id="AWB34598.1"/>
    </source>
</evidence>
<dbReference type="CDD" id="cd06558">
    <property type="entry name" value="crotonase-like"/>
    <property type="match status" value="1"/>
</dbReference>
<dbReference type="EMBL" id="CP028901">
    <property type="protein sequence ID" value="AWB34598.1"/>
    <property type="molecule type" value="Genomic_DNA"/>
</dbReference>
<dbReference type="PANTHER" id="PTHR11941:SF54">
    <property type="entry name" value="ENOYL-COA HYDRATASE, MITOCHONDRIAL"/>
    <property type="match status" value="1"/>
</dbReference>
<dbReference type="PANTHER" id="PTHR11941">
    <property type="entry name" value="ENOYL-COA HYDRATASE-RELATED"/>
    <property type="match status" value="1"/>
</dbReference>
<dbReference type="Gene3D" id="1.10.12.10">
    <property type="entry name" value="Lyase 2-enoyl-coa Hydratase, Chain A, domain 2"/>
    <property type="match status" value="1"/>
</dbReference>
<dbReference type="SUPFAM" id="SSF52096">
    <property type="entry name" value="ClpP/crotonase"/>
    <property type="match status" value="1"/>
</dbReference>
<sequence length="260" mass="28369">MSNVLVEKKGAAGWITFNDPARHNAMSLDMWAAVGPALESFAADDEIKVVVVTGAGGKAFVSGANISQFDKLRTSADAVAEYERVAEGAQQALYDFPKPTIARIQGYCIGGGLNLSLCCDIRIASQASSFSLPAGKMGLGYRYTAIRNLVTVVGPARALDIFLSARRFKAEEALEMGLIHFMQPDESFDAFVDDYAAKIQANAPLTLRAGKTMIREFQKMPADSDAERMRELVMQCFASEDYQEGKRAFAEKRAPQFKGR</sequence>
<dbReference type="Pfam" id="PF00378">
    <property type="entry name" value="ECH_1"/>
    <property type="match status" value="1"/>
</dbReference>
<dbReference type="Gene3D" id="3.90.226.10">
    <property type="entry name" value="2-enoyl-CoA Hydratase, Chain A, domain 1"/>
    <property type="match status" value="1"/>
</dbReference>
<dbReference type="GO" id="GO:0006635">
    <property type="term" value="P:fatty acid beta-oxidation"/>
    <property type="evidence" value="ECO:0007669"/>
    <property type="project" value="TreeGrafter"/>
</dbReference>
<protein>
    <submittedName>
        <fullName evidence="4">Enoyl-CoA hydratase</fullName>
        <ecNumber evidence="4">4.2.1.17</ecNumber>
    </submittedName>
</protein>
<dbReference type="Proteomes" id="UP000244571">
    <property type="component" value="Chromosome"/>
</dbReference>
<accession>A0A2R4XLB8</accession>
<evidence type="ECO:0000256" key="2">
    <source>
        <dbReference type="ARBA" id="ARBA00023239"/>
    </source>
</evidence>
<comment type="similarity">
    <text evidence="1 3">Belongs to the enoyl-CoA hydratase/isomerase family.</text>
</comment>
<dbReference type="InterPro" id="IPR018376">
    <property type="entry name" value="Enoyl-CoA_hyd/isom_CS"/>
</dbReference>
<dbReference type="InterPro" id="IPR001753">
    <property type="entry name" value="Enoyl-CoA_hydra/iso"/>
</dbReference>
<dbReference type="EC" id="4.2.1.17" evidence="4"/>
<dbReference type="InterPro" id="IPR029045">
    <property type="entry name" value="ClpP/crotonase-like_dom_sf"/>
</dbReference>
<dbReference type="RefSeq" id="WP_108622014.1">
    <property type="nucleotide sequence ID" value="NZ_CP028901.1"/>
</dbReference>